<sequence>MHDRFRRHADSPMAPAACAFAIAPSDSAQLPSVTKAIYVGGGGDIVLRPLDGTEDVLFAAFPGGGILDVRASAIRATGTSATNIVGLA</sequence>
<organism evidence="1 2">
    <name type="scientific">Alteriqipengyuania lutimaris</name>
    <dbReference type="NCBI Taxonomy" id="1538146"/>
    <lineage>
        <taxon>Bacteria</taxon>
        <taxon>Pseudomonadati</taxon>
        <taxon>Pseudomonadota</taxon>
        <taxon>Alphaproteobacteria</taxon>
        <taxon>Sphingomonadales</taxon>
        <taxon>Erythrobacteraceae</taxon>
        <taxon>Alteriqipengyuania</taxon>
    </lineage>
</organism>
<name>A0A395LJ86_9SPHN</name>
<protein>
    <submittedName>
        <fullName evidence="1">Uncharacterized protein</fullName>
    </submittedName>
</protein>
<evidence type="ECO:0000313" key="2">
    <source>
        <dbReference type="Proteomes" id="UP000254101"/>
    </source>
</evidence>
<comment type="caution">
    <text evidence="1">The sequence shown here is derived from an EMBL/GenBank/DDBJ whole genome shotgun (WGS) entry which is preliminary data.</text>
</comment>
<proteinExistence type="predicted"/>
<evidence type="ECO:0000313" key="1">
    <source>
        <dbReference type="EMBL" id="RDS76729.1"/>
    </source>
</evidence>
<gene>
    <name evidence="1" type="ORF">DL238_03315</name>
</gene>
<dbReference type="RefSeq" id="WP_115490953.1">
    <property type="nucleotide sequence ID" value="NZ_JACHWW010000001.1"/>
</dbReference>
<reference evidence="1 2" key="1">
    <citation type="submission" date="2018-07" db="EMBL/GenBank/DDBJ databases">
        <title>Erythrobacter nanhaiensis sp. nov., a novel member of the genus Erythrobacter isolated from the South China Sea.</title>
        <authorList>
            <person name="Chen X."/>
            <person name="Liu J."/>
        </authorList>
    </citation>
    <scope>NUCLEOTIDE SEQUENCE [LARGE SCALE GENOMIC DNA]</scope>
    <source>
        <strain evidence="1 2">S-5</strain>
    </source>
</reference>
<dbReference type="OrthoDB" id="7916272at2"/>
<accession>A0A395LJ86</accession>
<keyword evidence="2" id="KW-1185">Reference proteome</keyword>
<dbReference type="AlphaFoldDB" id="A0A395LJ86"/>
<dbReference type="EMBL" id="QRBB01000001">
    <property type="protein sequence ID" value="RDS76729.1"/>
    <property type="molecule type" value="Genomic_DNA"/>
</dbReference>
<dbReference type="Proteomes" id="UP000254101">
    <property type="component" value="Unassembled WGS sequence"/>
</dbReference>